<comment type="caution">
    <text evidence="2">The sequence shown here is derived from an EMBL/GenBank/DDBJ whole genome shotgun (WGS) entry which is preliminary data.</text>
</comment>
<evidence type="ECO:0000313" key="3">
    <source>
        <dbReference type="Proteomes" id="UP000739538"/>
    </source>
</evidence>
<feature type="compositionally biased region" description="Basic and acidic residues" evidence="1">
    <location>
        <begin position="200"/>
        <end position="210"/>
    </location>
</feature>
<evidence type="ECO:0000256" key="1">
    <source>
        <dbReference type="SAM" id="MobiDB-lite"/>
    </source>
</evidence>
<protein>
    <submittedName>
        <fullName evidence="2">Uncharacterized protein</fullName>
    </submittedName>
</protein>
<dbReference type="AlphaFoldDB" id="A0A956NHN2"/>
<evidence type="ECO:0000313" key="2">
    <source>
        <dbReference type="EMBL" id="MCA9759129.1"/>
    </source>
</evidence>
<sequence>MNDWTYKLLRYSRGECGDAEAAAIWAELRRSPELFARYRAIQRLGSSFEGHWAAFAPPLQLEGRWSVTLRGVLDGARQLGTVIAERAASLTSLASPQLVPAYRGVADPTASPAVREALEEAEAAVRSGNYGESLDSMQRAADSAPQVQQELRWTLDVDETKAEVILLPVENRLIVRVPSDLSGSWTVLAMTDEADDERVDPESPKAHPLEPVEGSGYRVAEVDLEDGSFRLLLQREDGSE</sequence>
<reference evidence="2" key="2">
    <citation type="journal article" date="2021" name="Microbiome">
        <title>Successional dynamics and alternative stable states in a saline activated sludge microbial community over 9 years.</title>
        <authorList>
            <person name="Wang Y."/>
            <person name="Ye J."/>
            <person name="Ju F."/>
            <person name="Liu L."/>
            <person name="Boyd J.A."/>
            <person name="Deng Y."/>
            <person name="Parks D.H."/>
            <person name="Jiang X."/>
            <person name="Yin X."/>
            <person name="Woodcroft B.J."/>
            <person name="Tyson G.W."/>
            <person name="Hugenholtz P."/>
            <person name="Polz M.F."/>
            <person name="Zhang T."/>
        </authorList>
    </citation>
    <scope>NUCLEOTIDE SEQUENCE</scope>
    <source>
        <strain evidence="2">HKST-UBA02</strain>
    </source>
</reference>
<accession>A0A956NHN2</accession>
<organism evidence="2 3">
    <name type="scientific">Eiseniibacteriota bacterium</name>
    <dbReference type="NCBI Taxonomy" id="2212470"/>
    <lineage>
        <taxon>Bacteria</taxon>
        <taxon>Candidatus Eiseniibacteriota</taxon>
    </lineage>
</organism>
<name>A0A956NHN2_UNCEI</name>
<gene>
    <name evidence="2" type="ORF">KDA27_25270</name>
</gene>
<proteinExistence type="predicted"/>
<feature type="region of interest" description="Disordered" evidence="1">
    <location>
        <begin position="193"/>
        <end position="214"/>
    </location>
</feature>
<reference evidence="2" key="1">
    <citation type="submission" date="2020-04" db="EMBL/GenBank/DDBJ databases">
        <authorList>
            <person name="Zhang T."/>
        </authorList>
    </citation>
    <scope>NUCLEOTIDE SEQUENCE</scope>
    <source>
        <strain evidence="2">HKST-UBA02</strain>
    </source>
</reference>
<dbReference type="EMBL" id="JAGQHS010000269">
    <property type="protein sequence ID" value="MCA9759129.1"/>
    <property type="molecule type" value="Genomic_DNA"/>
</dbReference>
<dbReference type="Proteomes" id="UP000739538">
    <property type="component" value="Unassembled WGS sequence"/>
</dbReference>